<evidence type="ECO:0000313" key="2">
    <source>
        <dbReference type="EMBL" id="CEK89548.1"/>
    </source>
</evidence>
<proteinExistence type="predicted"/>
<accession>A0A0B7B951</accession>
<evidence type="ECO:0000313" key="1">
    <source>
        <dbReference type="EMBL" id="CEK89546.1"/>
    </source>
</evidence>
<gene>
    <name evidence="2" type="primary">ORF171606</name>
    <name evidence="1" type="synonym">ORF171596</name>
</gene>
<dbReference type="EMBL" id="HACG01042683">
    <property type="protein sequence ID" value="CEK89548.1"/>
    <property type="molecule type" value="Transcribed_RNA"/>
</dbReference>
<reference evidence="2" key="1">
    <citation type="submission" date="2014-12" db="EMBL/GenBank/DDBJ databases">
        <title>Insight into the proteome of Arion vulgaris.</title>
        <authorList>
            <person name="Aradska J."/>
            <person name="Bulat T."/>
            <person name="Smidak R."/>
            <person name="Sarate P."/>
            <person name="Gangsoo J."/>
            <person name="Sialana F."/>
            <person name="Bilban M."/>
            <person name="Lubec G."/>
        </authorList>
    </citation>
    <scope>NUCLEOTIDE SEQUENCE</scope>
    <source>
        <tissue evidence="2">Skin</tissue>
    </source>
</reference>
<organism evidence="2">
    <name type="scientific">Arion vulgaris</name>
    <dbReference type="NCBI Taxonomy" id="1028688"/>
    <lineage>
        <taxon>Eukaryota</taxon>
        <taxon>Metazoa</taxon>
        <taxon>Spiralia</taxon>
        <taxon>Lophotrochozoa</taxon>
        <taxon>Mollusca</taxon>
        <taxon>Gastropoda</taxon>
        <taxon>Heterobranchia</taxon>
        <taxon>Euthyneura</taxon>
        <taxon>Panpulmonata</taxon>
        <taxon>Eupulmonata</taxon>
        <taxon>Stylommatophora</taxon>
        <taxon>Helicina</taxon>
        <taxon>Arionoidea</taxon>
        <taxon>Arionidae</taxon>
        <taxon>Arion</taxon>
    </lineage>
</organism>
<sequence>MWTGRVHKFMEEHSEKKLPQQKLEVVSSSCVKIATKHLGITNDAMQQLLDKHGVVTIGLGQVGMTLDHLPQPRRCLQN</sequence>
<name>A0A0B7B951_9EUPU</name>
<dbReference type="EMBL" id="HACG01042681">
    <property type="protein sequence ID" value="CEK89546.1"/>
    <property type="molecule type" value="Transcribed_RNA"/>
</dbReference>
<dbReference type="AlphaFoldDB" id="A0A0B7B951"/>
<protein>
    <submittedName>
        <fullName evidence="2">Uncharacterized protein</fullName>
    </submittedName>
</protein>